<feature type="signal peptide" evidence="2">
    <location>
        <begin position="1"/>
        <end position="19"/>
    </location>
</feature>
<dbReference type="GO" id="GO:0015562">
    <property type="term" value="F:efflux transmembrane transporter activity"/>
    <property type="evidence" value="ECO:0007669"/>
    <property type="project" value="InterPro"/>
</dbReference>
<feature type="chain" id="PRO_5011615399" evidence="2">
    <location>
        <begin position="20"/>
        <end position="411"/>
    </location>
</feature>
<dbReference type="OrthoDB" id="712316at2"/>
<evidence type="ECO:0000313" key="3">
    <source>
        <dbReference type="EMBL" id="SDM65841.1"/>
    </source>
</evidence>
<dbReference type="PANTHER" id="PTHR30203">
    <property type="entry name" value="OUTER MEMBRANE CATION EFFLUX PROTEIN"/>
    <property type="match status" value="1"/>
</dbReference>
<dbReference type="InterPro" id="IPR003423">
    <property type="entry name" value="OMP_efflux"/>
</dbReference>
<proteinExistence type="inferred from homology"/>
<dbReference type="PANTHER" id="PTHR30203:SF24">
    <property type="entry name" value="BLR4935 PROTEIN"/>
    <property type="match status" value="1"/>
</dbReference>
<dbReference type="AlphaFoldDB" id="A0A1G9V0P8"/>
<gene>
    <name evidence="3" type="ORF">SAMN04488090_3923</name>
</gene>
<dbReference type="Pfam" id="PF02321">
    <property type="entry name" value="OEP"/>
    <property type="match status" value="1"/>
</dbReference>
<dbReference type="EMBL" id="FNGS01000008">
    <property type="protein sequence ID" value="SDM65841.1"/>
    <property type="molecule type" value="Genomic_DNA"/>
</dbReference>
<evidence type="ECO:0000256" key="2">
    <source>
        <dbReference type="SAM" id="SignalP"/>
    </source>
</evidence>
<evidence type="ECO:0000313" key="4">
    <source>
        <dbReference type="Proteomes" id="UP000198901"/>
    </source>
</evidence>
<accession>A0A1G9V0P8</accession>
<keyword evidence="2" id="KW-0732">Signal</keyword>
<comment type="similarity">
    <text evidence="1">Belongs to the outer membrane factor (OMF) (TC 1.B.17) family.</text>
</comment>
<protein>
    <submittedName>
        <fullName evidence="3">Outer membrane protein, cobalt-zinc-cadmium efflux system</fullName>
    </submittedName>
</protein>
<name>A0A1G9V0P8_9BACT</name>
<evidence type="ECO:0000256" key="1">
    <source>
        <dbReference type="ARBA" id="ARBA00007613"/>
    </source>
</evidence>
<dbReference type="Proteomes" id="UP000198901">
    <property type="component" value="Unassembled WGS sequence"/>
</dbReference>
<dbReference type="SUPFAM" id="SSF56954">
    <property type="entry name" value="Outer membrane efflux proteins (OEP)"/>
    <property type="match status" value="1"/>
</dbReference>
<dbReference type="STRING" id="563176.SAMN04488090_3923"/>
<dbReference type="InterPro" id="IPR010131">
    <property type="entry name" value="MdtP/NodT-like"/>
</dbReference>
<keyword evidence="4" id="KW-1185">Reference proteome</keyword>
<dbReference type="RefSeq" id="WP_093206994.1">
    <property type="nucleotide sequence ID" value="NZ_FNGS01000008.1"/>
</dbReference>
<reference evidence="3 4" key="1">
    <citation type="submission" date="2016-10" db="EMBL/GenBank/DDBJ databases">
        <authorList>
            <person name="de Groot N.N."/>
        </authorList>
    </citation>
    <scope>NUCLEOTIDE SEQUENCE [LARGE SCALE GENOMIC DNA]</scope>
    <source>
        <strain evidence="3 4">DSM 21668</strain>
    </source>
</reference>
<sequence length="411" mass="47065">MRLTRLVFGLAIVAFPAFAQTPYSFRKTLDQVRQTNPVLRLQAMDVEATRSDEITAGLKSNPVVNNQTLLQLSSRHLPDGGGYLSARNRQFWLQLTKEFDLYGKRERKVRFAKGMTSLSENNLRETSRTVLRDAGLAWVDAWYASVRLDLLLQTQVNLDSLVLLNKVRLRNQVVTTTDLTRTELLAEQNSLQIRTARQNYANQLAQLKLQTGQTDSLQIDLSDPVLTPLSADSLLTFALNQRSDMQVARSGLEAADRNADLQQVLAKPRNEMGTIWNPQNAVPYLGIYLTFELPVFARNQGEIQKSRILQQQAQDLITFTQKRISTELRTALVTLHNHQNTIQKYQQILSQSDKVLASVRYAYLKGATTLVDYLEAQRFWFDTRQTYYDALYEYRKSFVEVLYTSGLISQW</sequence>
<dbReference type="Gene3D" id="1.20.1600.10">
    <property type="entry name" value="Outer membrane efflux proteins (OEP)"/>
    <property type="match status" value="1"/>
</dbReference>
<organism evidence="3 4">
    <name type="scientific">Siphonobacter aquaeclarae</name>
    <dbReference type="NCBI Taxonomy" id="563176"/>
    <lineage>
        <taxon>Bacteria</taxon>
        <taxon>Pseudomonadati</taxon>
        <taxon>Bacteroidota</taxon>
        <taxon>Cytophagia</taxon>
        <taxon>Cytophagales</taxon>
        <taxon>Cytophagaceae</taxon>
        <taxon>Siphonobacter</taxon>
    </lineage>
</organism>